<dbReference type="GO" id="GO:0006950">
    <property type="term" value="P:response to stress"/>
    <property type="evidence" value="ECO:0007669"/>
    <property type="project" value="UniProtKB-ARBA"/>
</dbReference>
<evidence type="ECO:0000256" key="3">
    <source>
        <dbReference type="ARBA" id="ARBA00022679"/>
    </source>
</evidence>
<dbReference type="InterPro" id="IPR008271">
    <property type="entry name" value="Ser/Thr_kinase_AS"/>
</dbReference>
<keyword evidence="2" id="KW-0723">Serine/threonine-protein kinase</keyword>
<evidence type="ECO:0000256" key="11">
    <source>
        <dbReference type="ARBA" id="ARBA00023136"/>
    </source>
</evidence>
<evidence type="ECO:0000256" key="5">
    <source>
        <dbReference type="ARBA" id="ARBA00022729"/>
    </source>
</evidence>
<dbReference type="GO" id="GO:0005524">
    <property type="term" value="F:ATP binding"/>
    <property type="evidence" value="ECO:0007669"/>
    <property type="project" value="UniProtKB-KW"/>
</dbReference>
<evidence type="ECO:0000256" key="8">
    <source>
        <dbReference type="ARBA" id="ARBA00022777"/>
    </source>
</evidence>
<reference evidence="13" key="1">
    <citation type="submission" date="2015-06" db="UniProtKB">
        <authorList>
            <consortium name="EnsemblPlants"/>
        </authorList>
    </citation>
    <scope>IDENTIFICATION</scope>
</reference>
<keyword evidence="6" id="KW-0677">Repeat</keyword>
<dbReference type="Gene3D" id="1.10.510.10">
    <property type="entry name" value="Transferase(Phosphotransferase) domain 1"/>
    <property type="match status" value="1"/>
</dbReference>
<dbReference type="PROSITE" id="PS00108">
    <property type="entry name" value="PROTEIN_KINASE_ST"/>
    <property type="match status" value="1"/>
</dbReference>
<dbReference type="PROSITE" id="PS50011">
    <property type="entry name" value="PROTEIN_KINASE_DOM"/>
    <property type="match status" value="1"/>
</dbReference>
<evidence type="ECO:0000256" key="6">
    <source>
        <dbReference type="ARBA" id="ARBA00022737"/>
    </source>
</evidence>
<dbReference type="GO" id="GO:0004674">
    <property type="term" value="F:protein serine/threonine kinase activity"/>
    <property type="evidence" value="ECO:0007669"/>
    <property type="project" value="UniProtKB-KW"/>
</dbReference>
<evidence type="ECO:0000256" key="2">
    <source>
        <dbReference type="ARBA" id="ARBA00022527"/>
    </source>
</evidence>
<dbReference type="PANTHER" id="PTHR27006:SF574">
    <property type="entry name" value="PROTEIN KINASE DOMAIN-CONTAINING PROTEIN"/>
    <property type="match status" value="1"/>
</dbReference>
<evidence type="ECO:0000313" key="13">
    <source>
        <dbReference type="EnsemblPlants" id="EMT21186"/>
    </source>
</evidence>
<name>M8CDH2_AEGTA</name>
<dbReference type="SUPFAM" id="SSF56112">
    <property type="entry name" value="Protein kinase-like (PK-like)"/>
    <property type="match status" value="1"/>
</dbReference>
<keyword evidence="12" id="KW-0325">Glycoprotein</keyword>
<dbReference type="PANTHER" id="PTHR27006">
    <property type="entry name" value="PROMASTIGOTE SURFACE ANTIGEN PROTEIN PSA"/>
    <property type="match status" value="1"/>
</dbReference>
<dbReference type="Pfam" id="PF00069">
    <property type="entry name" value="Pkinase"/>
    <property type="match status" value="1"/>
</dbReference>
<evidence type="ECO:0000256" key="9">
    <source>
        <dbReference type="ARBA" id="ARBA00022840"/>
    </source>
</evidence>
<proteinExistence type="predicted"/>
<protein>
    <submittedName>
        <fullName evidence="13">Putative cysteine-rich receptor-like protein kinase 35</fullName>
    </submittedName>
</protein>
<evidence type="ECO:0000256" key="7">
    <source>
        <dbReference type="ARBA" id="ARBA00022741"/>
    </source>
</evidence>
<keyword evidence="5" id="KW-0732">Signal</keyword>
<dbReference type="InterPro" id="IPR000719">
    <property type="entry name" value="Prot_kinase_dom"/>
</dbReference>
<evidence type="ECO:0000256" key="10">
    <source>
        <dbReference type="ARBA" id="ARBA00022989"/>
    </source>
</evidence>
<comment type="subcellular location">
    <subcellularLocation>
        <location evidence="1">Membrane</location>
        <topology evidence="1">Single-pass membrane protein</topology>
    </subcellularLocation>
</comment>
<dbReference type="GO" id="GO:0016020">
    <property type="term" value="C:membrane"/>
    <property type="evidence" value="ECO:0007669"/>
    <property type="project" value="UniProtKB-SubCell"/>
</dbReference>
<dbReference type="AlphaFoldDB" id="M8CDH2"/>
<dbReference type="ExpressionAtlas" id="M8CDH2">
    <property type="expression patterns" value="baseline"/>
</dbReference>
<keyword evidence="9" id="KW-0067">ATP-binding</keyword>
<dbReference type="EnsemblPlants" id="EMT21186">
    <property type="protein sequence ID" value="EMT21186"/>
    <property type="gene ID" value="F775_11056"/>
</dbReference>
<evidence type="ECO:0000256" key="12">
    <source>
        <dbReference type="ARBA" id="ARBA00023180"/>
    </source>
</evidence>
<sequence length="302" mass="33601">MGIVKIDKTNLPIQVSLAGLGKGRLQHAILFVAISVGTLFVLVAVLACVRRQRRRNKAKKEQQADSEKAHQLDWTKRNTIISGIARGLLYLHEESRLKVIHRDLKPSNVLLDLDMNPKISDFGLSRAFGEDQSMDITKRPVGTLGYMSPEYAYCGQVSTKSDMYSFGVIVIEIVTGRRNNRSLEDYDTASRYLLSYVWEKWNAGSMEEVVDSCLGGRYPESEALNCVHIGLLCVQEDPSARPDASEVVLMLDSHSTSMNMRTPSRPAFCFTQPGVVRHATANGQLSTPVSDNEVTISDLQPR</sequence>
<accession>M8CDH2</accession>
<dbReference type="SMART" id="SM00220">
    <property type="entry name" value="S_TKc"/>
    <property type="match status" value="1"/>
</dbReference>
<evidence type="ECO:0000256" key="4">
    <source>
        <dbReference type="ARBA" id="ARBA00022692"/>
    </source>
</evidence>
<keyword evidence="4" id="KW-0812">Transmembrane</keyword>
<evidence type="ECO:0000256" key="1">
    <source>
        <dbReference type="ARBA" id="ARBA00004167"/>
    </source>
</evidence>
<organism evidence="13">
    <name type="scientific">Aegilops tauschii</name>
    <name type="common">Tausch's goatgrass</name>
    <name type="synonym">Aegilops squarrosa</name>
    <dbReference type="NCBI Taxonomy" id="37682"/>
    <lineage>
        <taxon>Eukaryota</taxon>
        <taxon>Viridiplantae</taxon>
        <taxon>Streptophyta</taxon>
        <taxon>Embryophyta</taxon>
        <taxon>Tracheophyta</taxon>
        <taxon>Spermatophyta</taxon>
        <taxon>Magnoliopsida</taxon>
        <taxon>Liliopsida</taxon>
        <taxon>Poales</taxon>
        <taxon>Poaceae</taxon>
        <taxon>BOP clade</taxon>
        <taxon>Pooideae</taxon>
        <taxon>Triticodae</taxon>
        <taxon>Triticeae</taxon>
        <taxon>Triticinae</taxon>
        <taxon>Aegilops</taxon>
    </lineage>
</organism>
<keyword evidence="10" id="KW-1133">Transmembrane helix</keyword>
<dbReference type="InterPro" id="IPR011009">
    <property type="entry name" value="Kinase-like_dom_sf"/>
</dbReference>
<dbReference type="FunFam" id="1.10.510.10:FF:000129">
    <property type="entry name" value="cysteine-rich receptor-like protein kinase 10"/>
    <property type="match status" value="1"/>
</dbReference>
<keyword evidence="8" id="KW-0418">Kinase</keyword>
<keyword evidence="7" id="KW-0547">Nucleotide-binding</keyword>
<keyword evidence="3" id="KW-0808">Transferase</keyword>
<keyword evidence="11" id="KW-0472">Membrane</keyword>